<dbReference type="KEGG" id="ccin:107271684"/>
<dbReference type="RefSeq" id="XP_015603428.1">
    <property type="nucleotide sequence ID" value="XM_015747942.1"/>
</dbReference>
<evidence type="ECO:0000256" key="2">
    <source>
        <dbReference type="ARBA" id="ARBA00022603"/>
    </source>
</evidence>
<dbReference type="InterPro" id="IPR050320">
    <property type="entry name" value="N5-glutamine_MTase"/>
</dbReference>
<dbReference type="GO" id="GO:0005739">
    <property type="term" value="C:mitochondrion"/>
    <property type="evidence" value="ECO:0007669"/>
    <property type="project" value="TreeGrafter"/>
</dbReference>
<dbReference type="InterPro" id="IPR029063">
    <property type="entry name" value="SAM-dependent_MTases_sf"/>
</dbReference>
<dbReference type="InterPro" id="IPR007848">
    <property type="entry name" value="Small_mtfrase_dom"/>
</dbReference>
<dbReference type="PANTHER" id="PTHR18895:SF74">
    <property type="entry name" value="MTRF1L RELEASE FACTOR GLUTAMINE METHYLTRANSFERASE"/>
    <property type="match status" value="1"/>
</dbReference>
<dbReference type="CTD" id="51409"/>
<keyword evidence="4" id="KW-0949">S-adenosyl-L-methionine</keyword>
<evidence type="ECO:0000256" key="3">
    <source>
        <dbReference type="ARBA" id="ARBA00022679"/>
    </source>
</evidence>
<dbReference type="InterPro" id="IPR019874">
    <property type="entry name" value="RF_methyltr_PrmC"/>
</dbReference>
<keyword evidence="2 9" id="KW-0489">Methyltransferase</keyword>
<gene>
    <name evidence="9" type="primary">LOC107271684</name>
</gene>
<dbReference type="InterPro" id="IPR002052">
    <property type="entry name" value="DNA_methylase_N6_adenine_CS"/>
</dbReference>
<dbReference type="Gene3D" id="1.10.8.10">
    <property type="entry name" value="DNA helicase RuvA subunit, C-terminal domain"/>
    <property type="match status" value="1"/>
</dbReference>
<name>A0AAJ7C767_CEPCN</name>
<dbReference type="AlphaFoldDB" id="A0AAJ7C767"/>
<evidence type="ECO:0000259" key="6">
    <source>
        <dbReference type="Pfam" id="PF05175"/>
    </source>
</evidence>
<dbReference type="PROSITE" id="PS00092">
    <property type="entry name" value="N6_MTASE"/>
    <property type="match status" value="1"/>
</dbReference>
<keyword evidence="3" id="KW-0808">Transferase</keyword>
<organism evidence="8 9">
    <name type="scientific">Cephus cinctus</name>
    <name type="common">Wheat stem sawfly</name>
    <dbReference type="NCBI Taxonomy" id="211228"/>
    <lineage>
        <taxon>Eukaryota</taxon>
        <taxon>Metazoa</taxon>
        <taxon>Ecdysozoa</taxon>
        <taxon>Arthropoda</taxon>
        <taxon>Hexapoda</taxon>
        <taxon>Insecta</taxon>
        <taxon>Pterygota</taxon>
        <taxon>Neoptera</taxon>
        <taxon>Endopterygota</taxon>
        <taxon>Hymenoptera</taxon>
        <taxon>Cephoidea</taxon>
        <taxon>Cephidae</taxon>
        <taxon>Cephus</taxon>
    </lineage>
</organism>
<evidence type="ECO:0000256" key="5">
    <source>
        <dbReference type="ARBA" id="ARBA00048391"/>
    </source>
</evidence>
<dbReference type="NCBIfam" id="TIGR00536">
    <property type="entry name" value="hemK_fam"/>
    <property type="match status" value="1"/>
</dbReference>
<evidence type="ECO:0000256" key="1">
    <source>
        <dbReference type="ARBA" id="ARBA00012771"/>
    </source>
</evidence>
<keyword evidence="8" id="KW-1185">Reference proteome</keyword>
<feature type="domain" description="Methyltransferase small" evidence="6">
    <location>
        <begin position="150"/>
        <end position="256"/>
    </location>
</feature>
<comment type="catalytic activity">
    <reaction evidence="5">
        <text>L-glutaminyl-[peptide chain release factor] + S-adenosyl-L-methionine = N(5)-methyl-L-glutaminyl-[peptide chain release factor] + S-adenosyl-L-homocysteine + H(+)</text>
        <dbReference type="Rhea" id="RHEA:42896"/>
        <dbReference type="Rhea" id="RHEA-COMP:10271"/>
        <dbReference type="Rhea" id="RHEA-COMP:10272"/>
        <dbReference type="ChEBI" id="CHEBI:15378"/>
        <dbReference type="ChEBI" id="CHEBI:30011"/>
        <dbReference type="ChEBI" id="CHEBI:57856"/>
        <dbReference type="ChEBI" id="CHEBI:59789"/>
        <dbReference type="ChEBI" id="CHEBI:61891"/>
        <dbReference type="EC" id="2.1.1.297"/>
    </reaction>
</comment>
<dbReference type="GeneID" id="107271684"/>
<reference evidence="9" key="1">
    <citation type="submission" date="2025-08" db="UniProtKB">
        <authorList>
            <consortium name="RefSeq"/>
        </authorList>
    </citation>
    <scope>IDENTIFICATION</scope>
</reference>
<sequence length="349" mass="39794">MIPLSFILRSRCRAALSGCAYNYLRVNIMPAARVKNFCRSSSVHNRTIGHLLDHWSRNFENDGISEPVESIEHIVAHVMGTKKILDLVNMRERELTKEEVEKLEMLCQCRLSRMPVQYIIGEWDFRDITLNLIPPVFIPRPETEILVDIVLKQLSSTQQEKCRILEIGCGSGAISLALAHSSDKVQSVAIDVNKHACNLTRSNCKNLGLDDRLTIINAALEKDGIIKILDDTENKIEFNREEFDFIVSNPPYVPTSKLSELAPEIKIYEDLRALDGGSDGLDVIKPLLRYAAKALKTDGSLFIEVDTSHPEYIVFFTKKYSDLKLKHLHTYKDFCNNDRFVQVLKFRDV</sequence>
<dbReference type="Pfam" id="PF17827">
    <property type="entry name" value="PrmC_N"/>
    <property type="match status" value="1"/>
</dbReference>
<proteinExistence type="predicted"/>
<evidence type="ECO:0000259" key="7">
    <source>
        <dbReference type="Pfam" id="PF17827"/>
    </source>
</evidence>
<dbReference type="CDD" id="cd02440">
    <property type="entry name" value="AdoMet_MTases"/>
    <property type="match status" value="1"/>
</dbReference>
<evidence type="ECO:0000256" key="4">
    <source>
        <dbReference type="ARBA" id="ARBA00022691"/>
    </source>
</evidence>
<dbReference type="GO" id="GO:0102559">
    <property type="term" value="F:peptide chain release factor N(5)-glutamine methyltransferase activity"/>
    <property type="evidence" value="ECO:0007669"/>
    <property type="project" value="UniProtKB-EC"/>
</dbReference>
<dbReference type="NCBIfam" id="TIGR03534">
    <property type="entry name" value="RF_mod_PrmC"/>
    <property type="match status" value="1"/>
</dbReference>
<dbReference type="PANTHER" id="PTHR18895">
    <property type="entry name" value="HEMK METHYLTRANSFERASE"/>
    <property type="match status" value="1"/>
</dbReference>
<dbReference type="PRINTS" id="PR00507">
    <property type="entry name" value="N12N6MTFRASE"/>
</dbReference>
<evidence type="ECO:0000313" key="9">
    <source>
        <dbReference type="RefSeq" id="XP_015603428.1"/>
    </source>
</evidence>
<evidence type="ECO:0000313" key="8">
    <source>
        <dbReference type="Proteomes" id="UP000694920"/>
    </source>
</evidence>
<dbReference type="EC" id="2.1.1.297" evidence="1"/>
<dbReference type="GO" id="GO:0032259">
    <property type="term" value="P:methylation"/>
    <property type="evidence" value="ECO:0007669"/>
    <property type="project" value="UniProtKB-KW"/>
</dbReference>
<protein>
    <recommendedName>
        <fullName evidence="1">peptide chain release factor N(5)-glutamine methyltransferase</fullName>
        <ecNumber evidence="1">2.1.1.297</ecNumber>
    </recommendedName>
</protein>
<accession>A0AAJ7C767</accession>
<dbReference type="InterPro" id="IPR040758">
    <property type="entry name" value="PrmC_N"/>
</dbReference>
<dbReference type="Pfam" id="PF05175">
    <property type="entry name" value="MTS"/>
    <property type="match status" value="1"/>
</dbReference>
<dbReference type="Proteomes" id="UP000694920">
    <property type="component" value="Unplaced"/>
</dbReference>
<dbReference type="InterPro" id="IPR004556">
    <property type="entry name" value="HemK-like"/>
</dbReference>
<dbReference type="Gene3D" id="3.40.50.150">
    <property type="entry name" value="Vaccinia Virus protein VP39"/>
    <property type="match status" value="1"/>
</dbReference>
<feature type="domain" description="Release factor glutamine methyltransferase N-terminal" evidence="7">
    <location>
        <begin position="51"/>
        <end position="121"/>
    </location>
</feature>
<dbReference type="SUPFAM" id="SSF53335">
    <property type="entry name" value="S-adenosyl-L-methionine-dependent methyltransferases"/>
    <property type="match status" value="1"/>
</dbReference>
<dbReference type="GO" id="GO:0003676">
    <property type="term" value="F:nucleic acid binding"/>
    <property type="evidence" value="ECO:0007669"/>
    <property type="project" value="InterPro"/>
</dbReference>